<proteinExistence type="predicted"/>
<keyword evidence="2" id="KW-1185">Reference proteome</keyword>
<organism evidence="1 2">
    <name type="scientific">Populus tomentosa</name>
    <name type="common">Chinese white poplar</name>
    <dbReference type="NCBI Taxonomy" id="118781"/>
    <lineage>
        <taxon>Eukaryota</taxon>
        <taxon>Viridiplantae</taxon>
        <taxon>Streptophyta</taxon>
        <taxon>Embryophyta</taxon>
        <taxon>Tracheophyta</taxon>
        <taxon>Spermatophyta</taxon>
        <taxon>Magnoliopsida</taxon>
        <taxon>eudicotyledons</taxon>
        <taxon>Gunneridae</taxon>
        <taxon>Pentapetalae</taxon>
        <taxon>rosids</taxon>
        <taxon>fabids</taxon>
        <taxon>Malpighiales</taxon>
        <taxon>Salicaceae</taxon>
        <taxon>Saliceae</taxon>
        <taxon>Populus</taxon>
    </lineage>
</organism>
<reference evidence="1" key="1">
    <citation type="journal article" date="2020" name="bioRxiv">
        <title>Hybrid origin of Populus tomentosa Carr. identified through genome sequencing and phylogenomic analysis.</title>
        <authorList>
            <person name="An X."/>
            <person name="Gao K."/>
            <person name="Chen Z."/>
            <person name="Li J."/>
            <person name="Yang X."/>
            <person name="Yang X."/>
            <person name="Zhou J."/>
            <person name="Guo T."/>
            <person name="Zhao T."/>
            <person name="Huang S."/>
            <person name="Miao D."/>
            <person name="Khan W.U."/>
            <person name="Rao P."/>
            <person name="Ye M."/>
            <person name="Lei B."/>
            <person name="Liao W."/>
            <person name="Wang J."/>
            <person name="Ji L."/>
            <person name="Li Y."/>
            <person name="Guo B."/>
            <person name="Mustafa N.S."/>
            <person name="Li S."/>
            <person name="Yun Q."/>
            <person name="Keller S.R."/>
            <person name="Mao J."/>
            <person name="Zhang R."/>
            <person name="Strauss S.H."/>
        </authorList>
    </citation>
    <scope>NUCLEOTIDE SEQUENCE</scope>
    <source>
        <strain evidence="1">GM15</strain>
        <tissue evidence="1">Leaf</tissue>
    </source>
</reference>
<dbReference type="AlphaFoldDB" id="A0A8X7XYT7"/>
<accession>A0A8X7XYT7</accession>
<gene>
    <name evidence="1" type="ORF">POTOM_056303</name>
</gene>
<evidence type="ECO:0000313" key="2">
    <source>
        <dbReference type="Proteomes" id="UP000886885"/>
    </source>
</evidence>
<dbReference type="Proteomes" id="UP000886885">
    <property type="component" value="Chromosome 18A"/>
</dbReference>
<name>A0A8X7XYT7_POPTO</name>
<comment type="caution">
    <text evidence="1">The sequence shown here is derived from an EMBL/GenBank/DDBJ whole genome shotgun (WGS) entry which is preliminary data.</text>
</comment>
<protein>
    <submittedName>
        <fullName evidence="1">Uncharacterized protein</fullName>
    </submittedName>
</protein>
<evidence type="ECO:0000313" key="1">
    <source>
        <dbReference type="EMBL" id="KAG6740834.1"/>
    </source>
</evidence>
<sequence length="86" mass="9640">MKGMANGLKCNEEYSIWTVRIRSLTRCCTCCPRCFSAMHRAPPLGLGCYNIIPIEGLDEFTPKAPELDQKNSLAQSREIAVYGNEQ</sequence>
<dbReference type="EMBL" id="JAAWWB010000035">
    <property type="protein sequence ID" value="KAG6740834.1"/>
    <property type="molecule type" value="Genomic_DNA"/>
</dbReference>